<keyword evidence="2" id="KW-0223">Dioxygenase</keyword>
<dbReference type="CDD" id="cd07361">
    <property type="entry name" value="MEMO_like"/>
    <property type="match status" value="1"/>
</dbReference>
<dbReference type="Gene3D" id="3.40.830.10">
    <property type="entry name" value="LigB-like"/>
    <property type="match status" value="1"/>
</dbReference>
<dbReference type="Pfam" id="PF01875">
    <property type="entry name" value="Memo"/>
    <property type="match status" value="1"/>
</dbReference>
<accession>A0A3B1A669</accession>
<name>A0A3B1A669_9ZZZZ</name>
<dbReference type="PANTHER" id="PTHR11060:SF0">
    <property type="entry name" value="PROTEIN MEMO1"/>
    <property type="match status" value="1"/>
</dbReference>
<proteinExistence type="inferred from homology"/>
<sequence>METNETTLRPPAVAGLFYPADPAQLHKDVQAYLRASNAPDAEPNPKAIIAPHAGYVYSGPVAASAYARLLPARDHIQRVVLLGPSHRVPFHGLATSGAEAFVTPLGQIPLDRHTITRLDDLPQVQRLDTAHAEEHSLEVHLPFLQETINNFQLVPLVVGDARPVEVAEVLEQLWGGTETLIVISSDLSHYHDYATAQRLDRDTSTAIEHLRAEFIHSENACGCVPISGLLYLARERGLHARTIDLRNSGDTAGPRDKVVGYGAYVFH</sequence>
<protein>
    <submittedName>
        <fullName evidence="2">COG1355, Predicted dioxygenase</fullName>
    </submittedName>
</protein>
<dbReference type="InterPro" id="IPR002737">
    <property type="entry name" value="MEMO1_fam"/>
</dbReference>
<dbReference type="GO" id="GO:0051213">
    <property type="term" value="F:dioxygenase activity"/>
    <property type="evidence" value="ECO:0007669"/>
    <property type="project" value="UniProtKB-KW"/>
</dbReference>
<reference evidence="2" key="1">
    <citation type="submission" date="2018-06" db="EMBL/GenBank/DDBJ databases">
        <authorList>
            <person name="Zhirakovskaya E."/>
        </authorList>
    </citation>
    <scope>NUCLEOTIDE SEQUENCE</scope>
</reference>
<keyword evidence="2" id="KW-0560">Oxidoreductase</keyword>
<dbReference type="HAMAP" id="MF_00055">
    <property type="entry name" value="MEMO1"/>
    <property type="match status" value="1"/>
</dbReference>
<comment type="similarity">
    <text evidence="1">Belongs to the MEMO1 family.</text>
</comment>
<organism evidence="2">
    <name type="scientific">hydrothermal vent metagenome</name>
    <dbReference type="NCBI Taxonomy" id="652676"/>
    <lineage>
        <taxon>unclassified sequences</taxon>
        <taxon>metagenomes</taxon>
        <taxon>ecological metagenomes</taxon>
    </lineage>
</organism>
<evidence type="ECO:0000313" key="2">
    <source>
        <dbReference type="EMBL" id="VAW99561.1"/>
    </source>
</evidence>
<dbReference type="NCBIfam" id="TIGR04336">
    <property type="entry name" value="AmmeMemoSam_B"/>
    <property type="match status" value="1"/>
</dbReference>
<gene>
    <name evidence="2" type="ORF">MNBD_GAMMA19-1643</name>
</gene>
<dbReference type="AlphaFoldDB" id="A0A3B1A669"/>
<evidence type="ECO:0000256" key="1">
    <source>
        <dbReference type="ARBA" id="ARBA00006315"/>
    </source>
</evidence>
<dbReference type="PANTHER" id="PTHR11060">
    <property type="entry name" value="PROTEIN MEMO1"/>
    <property type="match status" value="1"/>
</dbReference>
<dbReference type="EMBL" id="UOFV01000181">
    <property type="protein sequence ID" value="VAW99561.1"/>
    <property type="molecule type" value="Genomic_DNA"/>
</dbReference>